<keyword evidence="13 19" id="KW-0720">Serine protease</keyword>
<organism evidence="23 24">
    <name type="scientific">Aspergillus ochraceoroseus IBT 24754</name>
    <dbReference type="NCBI Taxonomy" id="1392256"/>
    <lineage>
        <taxon>Eukaryota</taxon>
        <taxon>Fungi</taxon>
        <taxon>Dikarya</taxon>
        <taxon>Ascomycota</taxon>
        <taxon>Pezizomycotina</taxon>
        <taxon>Eurotiomycetes</taxon>
        <taxon>Eurotiomycetidae</taxon>
        <taxon>Eurotiales</taxon>
        <taxon>Aspergillaceae</taxon>
        <taxon>Aspergillus</taxon>
        <taxon>Aspergillus subgen. Nidulantes</taxon>
    </lineage>
</organism>
<evidence type="ECO:0000256" key="18">
    <source>
        <dbReference type="ARBA" id="ARBA00023180"/>
    </source>
</evidence>
<evidence type="ECO:0000313" key="24">
    <source>
        <dbReference type="Proteomes" id="UP000244073"/>
    </source>
</evidence>
<comment type="function">
    <text evidence="3">Secreted tripeptidyl-peptidase which degrades proteins at acidic pHs and is involved in virulence.</text>
</comment>
<comment type="similarity">
    <text evidence="5">Belongs to the proteasome subunit S14 family.</text>
</comment>
<dbReference type="GO" id="GO:0004252">
    <property type="term" value="F:serine-type endopeptidase activity"/>
    <property type="evidence" value="ECO:0007669"/>
    <property type="project" value="UniProtKB-UniRule"/>
</dbReference>
<keyword evidence="8" id="KW-0964">Secreted</keyword>
<dbReference type="AlphaFoldDB" id="A0A2T5LMJ0"/>
<keyword evidence="12 19" id="KW-0378">Hydrolase</keyword>
<dbReference type="CDD" id="cd04056">
    <property type="entry name" value="Peptidases_S53"/>
    <property type="match status" value="1"/>
</dbReference>
<dbReference type="EC" id="3.4.14.10" evidence="7"/>
<keyword evidence="10" id="KW-0479">Metal-binding</keyword>
<keyword evidence="17" id="KW-0865">Zymogen</keyword>
<dbReference type="GO" id="GO:0008240">
    <property type="term" value="F:tripeptidyl-peptidase activity"/>
    <property type="evidence" value="ECO:0007669"/>
    <property type="project" value="UniProtKB-EC"/>
</dbReference>
<comment type="subcellular location">
    <subcellularLocation>
        <location evidence="4">Secreted</location>
        <location evidence="4">Extracellular space</location>
    </subcellularLocation>
</comment>
<evidence type="ECO:0000256" key="14">
    <source>
        <dbReference type="ARBA" id="ARBA00022837"/>
    </source>
</evidence>
<comment type="subunit">
    <text evidence="6">Component of the COP9 signalosome (CSN) complex.</text>
</comment>
<dbReference type="VEuPathDB" id="FungiDB:P175DRAFT_0512225"/>
<sequence length="822" mass="90353">MRMRFVTLFIGTVVFSAAHLVPGVAAEPNYVTVEQLAEIPDGWIRESPASPSRLMTFHISLHQENAARFEQMVIDMSTPGHDSYGRHMKRDDVRDALRPSERTVEKVRSWLESEHVPPQSIHTHGNWVTFKVPVSQAESLLRTQFHRYFHQQTGAHAVRTLAYSVPEDLHPAIQLIQPTTRFGHPGAQSALQDFRPTGATFDDLTADCSTTVTPDCLRELYGLFDTIAEPDPRNKLGISGYLDQYARFGDLNQFLDAYAPNQTDPANFTVVSINGGLNLQNSSKASTEASLDIQYAISLASNTFATYYTTGGRAPFVPEGDGATAEEDESTNEPYLEQLHYLLSLPDTELPAILSTSYGEDEQSVPESYANATCNLFAQLGARGVSPIFPASCPFVTSVGGTYEVKPERGISFSGGGFSDRFPRPAYQDASVDTYLESLGGKWEGLYNRGGRAIPDVAAQASNFVILDHGRRLKIGGTSAAAPVFAAVVSRLNAARLQDGQPRLGFLNPWLYSLNQTGFTDIVDGGSVGCLGDTGAFIHPFHHKMATELRPLVSELQNAVNRKQFDAVNDLLSRAKRSLLLQNALIPTPSTAPEVVVVAREVLELGALAAIRQTDAPSFTRYYQQLQPFYDLEKDSARAQTIDSKTSQRSKITGLYLLLLLSMGDSTSFHTVLEGLVEEASLNGTSVEDDPFIKYPVDLERNLMEGSYDKVWRETNSERVPSEDFALFSNVLVGTIRSEIADCSEKAYPSLPISNAKNLLFLESEGAVIEFAHQRGWLLQDGRIFFPVEPEAAARSEKDILVASGTIIENAIGYARELETIV</sequence>
<feature type="active site" description="Charge relay system" evidence="19">
    <location>
        <position position="479"/>
    </location>
</feature>
<feature type="chain" id="PRO_5015735616" description="tripeptidyl-peptidase II" evidence="20">
    <location>
        <begin position="27"/>
        <end position="822"/>
    </location>
</feature>
<dbReference type="PROSITE" id="PS00138">
    <property type="entry name" value="SUBTILASE_SER"/>
    <property type="match status" value="1"/>
</dbReference>
<dbReference type="GeneID" id="63815529"/>
<dbReference type="GO" id="GO:0006508">
    <property type="term" value="P:proteolysis"/>
    <property type="evidence" value="ECO:0007669"/>
    <property type="project" value="UniProtKB-KW"/>
</dbReference>
<dbReference type="Pfam" id="PF10075">
    <property type="entry name" value="CSN8_PSD8_EIF3K"/>
    <property type="match status" value="1"/>
</dbReference>
<comment type="caution">
    <text evidence="19">Lacks conserved residue(s) required for the propagation of feature annotation.</text>
</comment>
<evidence type="ECO:0000256" key="6">
    <source>
        <dbReference type="ARBA" id="ARBA00011098"/>
    </source>
</evidence>
<proteinExistence type="inferred from homology"/>
<dbReference type="InterPro" id="IPR050819">
    <property type="entry name" value="Tripeptidyl-peptidase_I"/>
</dbReference>
<dbReference type="Proteomes" id="UP000244073">
    <property type="component" value="Unassembled WGS sequence"/>
</dbReference>
<feature type="domain" description="PCI" evidence="21">
    <location>
        <begin position="618"/>
        <end position="802"/>
    </location>
</feature>
<dbReference type="PROSITE" id="PS50250">
    <property type="entry name" value="PCI"/>
    <property type="match status" value="1"/>
</dbReference>
<evidence type="ECO:0000256" key="4">
    <source>
        <dbReference type="ARBA" id="ARBA00004239"/>
    </source>
</evidence>
<evidence type="ECO:0000256" key="9">
    <source>
        <dbReference type="ARBA" id="ARBA00022670"/>
    </source>
</evidence>
<keyword evidence="14" id="KW-0106">Calcium</keyword>
<dbReference type="InterPro" id="IPR000717">
    <property type="entry name" value="PCI_dom"/>
</dbReference>
<dbReference type="InterPro" id="IPR033464">
    <property type="entry name" value="CSN8_PSD8_EIF3K"/>
</dbReference>
<protein>
    <recommendedName>
        <fullName evidence="7">tripeptidyl-peptidase II</fullName>
        <ecNumber evidence="7">3.4.14.10</ecNumber>
    </recommendedName>
</protein>
<evidence type="ECO:0000313" key="23">
    <source>
        <dbReference type="EMBL" id="PTU17495.1"/>
    </source>
</evidence>
<dbReference type="GO" id="GO:0005576">
    <property type="term" value="C:extracellular region"/>
    <property type="evidence" value="ECO:0007669"/>
    <property type="project" value="UniProtKB-SubCell"/>
</dbReference>
<evidence type="ECO:0000256" key="8">
    <source>
        <dbReference type="ARBA" id="ARBA00022525"/>
    </source>
</evidence>
<dbReference type="PROSITE" id="PS51695">
    <property type="entry name" value="SEDOLISIN"/>
    <property type="match status" value="1"/>
</dbReference>
<evidence type="ECO:0000256" key="19">
    <source>
        <dbReference type="PROSITE-ProRule" id="PRU01032"/>
    </source>
</evidence>
<keyword evidence="9 19" id="KW-0645">Protease</keyword>
<feature type="active site" description="Charge relay system" evidence="19">
    <location>
        <position position="292"/>
    </location>
</feature>
<evidence type="ECO:0000256" key="16">
    <source>
        <dbReference type="ARBA" id="ARBA00023026"/>
    </source>
</evidence>
<dbReference type="PANTHER" id="PTHR14218">
    <property type="entry name" value="PROTEASE S8 TRIPEPTIDYL PEPTIDASE I CLN2"/>
    <property type="match status" value="1"/>
</dbReference>
<dbReference type="InterPro" id="IPR030400">
    <property type="entry name" value="Sedolisin_dom"/>
</dbReference>
<feature type="domain" description="Peptidase S53" evidence="22">
    <location>
        <begin position="211"/>
        <end position="571"/>
    </location>
</feature>
<comment type="cofactor">
    <cofactor evidence="2">
        <name>Ca(2+)</name>
        <dbReference type="ChEBI" id="CHEBI:29108"/>
    </cofactor>
</comment>
<feature type="signal peptide" evidence="20">
    <location>
        <begin position="1"/>
        <end position="26"/>
    </location>
</feature>
<dbReference type="GO" id="GO:0008541">
    <property type="term" value="C:proteasome regulatory particle, lid subcomplex"/>
    <property type="evidence" value="ECO:0007669"/>
    <property type="project" value="UniProtKB-ARBA"/>
</dbReference>
<dbReference type="InterPro" id="IPR015366">
    <property type="entry name" value="S53_propep"/>
</dbReference>
<evidence type="ECO:0000256" key="7">
    <source>
        <dbReference type="ARBA" id="ARBA00012462"/>
    </source>
</evidence>
<dbReference type="SUPFAM" id="SSF54897">
    <property type="entry name" value="Protease propeptides/inhibitors"/>
    <property type="match status" value="1"/>
</dbReference>
<dbReference type="SUPFAM" id="SSF52743">
    <property type="entry name" value="Subtilisin-like"/>
    <property type="match status" value="1"/>
</dbReference>
<dbReference type="GO" id="GO:0046872">
    <property type="term" value="F:metal ion binding"/>
    <property type="evidence" value="ECO:0007669"/>
    <property type="project" value="UniProtKB-KW"/>
</dbReference>
<evidence type="ECO:0000259" key="22">
    <source>
        <dbReference type="PROSITE" id="PS51695"/>
    </source>
</evidence>
<comment type="caution">
    <text evidence="23">The sequence shown here is derived from an EMBL/GenBank/DDBJ whole genome shotgun (WGS) entry which is preliminary data.</text>
</comment>
<keyword evidence="18" id="KW-0325">Glycoprotein</keyword>
<dbReference type="Gene3D" id="1.25.40.990">
    <property type="match status" value="1"/>
</dbReference>
<dbReference type="InterPro" id="IPR023828">
    <property type="entry name" value="Peptidase_S8_Ser-AS"/>
</dbReference>
<evidence type="ECO:0000256" key="1">
    <source>
        <dbReference type="ARBA" id="ARBA00001910"/>
    </source>
</evidence>
<evidence type="ECO:0000259" key="21">
    <source>
        <dbReference type="PROSITE" id="PS50250"/>
    </source>
</evidence>
<name>A0A2T5LMJ0_9EURO</name>
<dbReference type="CDD" id="cd11377">
    <property type="entry name" value="Pro-peptidase_S53"/>
    <property type="match status" value="1"/>
</dbReference>
<comment type="catalytic activity">
    <reaction evidence="1">
        <text>Release of an N-terminal tripeptide from a polypeptide.</text>
        <dbReference type="EC" id="3.4.14.10"/>
    </reaction>
</comment>
<dbReference type="Pfam" id="PF09286">
    <property type="entry name" value="Pro-kuma_activ"/>
    <property type="match status" value="1"/>
</dbReference>
<dbReference type="InterPro" id="IPR036852">
    <property type="entry name" value="Peptidase_S8/S53_dom_sf"/>
</dbReference>
<keyword evidence="11 20" id="KW-0732">Signal</keyword>
<evidence type="ECO:0000256" key="17">
    <source>
        <dbReference type="ARBA" id="ARBA00023145"/>
    </source>
</evidence>
<evidence type="ECO:0000256" key="10">
    <source>
        <dbReference type="ARBA" id="ARBA00022723"/>
    </source>
</evidence>
<reference evidence="23 24" key="1">
    <citation type="journal article" date="2018" name="Proc. Natl. Acad. Sci. U.S.A.">
        <title>Linking secondary metabolites to gene clusters through genome sequencing of six diverse Aspergillus species.</title>
        <authorList>
            <person name="Kaerboelling I."/>
            <person name="Vesth T.C."/>
            <person name="Frisvad J.C."/>
            <person name="Nybo J.L."/>
            <person name="Theobald S."/>
            <person name="Kuo A."/>
            <person name="Bowyer P."/>
            <person name="Matsuda Y."/>
            <person name="Mondo S."/>
            <person name="Lyhne E.K."/>
            <person name="Kogle M.E."/>
            <person name="Clum A."/>
            <person name="Lipzen A."/>
            <person name="Salamov A."/>
            <person name="Ngan C.Y."/>
            <person name="Daum C."/>
            <person name="Chiniquy J."/>
            <person name="Barry K."/>
            <person name="LaButti K."/>
            <person name="Haridas S."/>
            <person name="Simmons B.A."/>
            <person name="Magnuson J.K."/>
            <person name="Mortensen U.H."/>
            <person name="Larsen T.O."/>
            <person name="Grigoriev I.V."/>
            <person name="Baker S.E."/>
            <person name="Andersen M.R."/>
        </authorList>
    </citation>
    <scope>NUCLEOTIDE SEQUENCE [LARGE SCALE GENOMIC DNA]</scope>
    <source>
        <strain evidence="23 24">IBT 24754</strain>
    </source>
</reference>
<evidence type="ECO:0000256" key="20">
    <source>
        <dbReference type="SAM" id="SignalP"/>
    </source>
</evidence>
<dbReference type="FunFam" id="1.25.40.990:FF:000001">
    <property type="entry name" value="26S proteasome non-ATPase regulatory subunit"/>
    <property type="match status" value="1"/>
</dbReference>
<gene>
    <name evidence="23" type="ORF">P175DRAFT_0512225</name>
</gene>
<evidence type="ECO:0000256" key="15">
    <source>
        <dbReference type="ARBA" id="ARBA00022942"/>
    </source>
</evidence>
<keyword evidence="15" id="KW-0647">Proteasome</keyword>
<dbReference type="EMBL" id="MSFN02000010">
    <property type="protein sequence ID" value="PTU17495.1"/>
    <property type="molecule type" value="Genomic_DNA"/>
</dbReference>
<evidence type="ECO:0000256" key="3">
    <source>
        <dbReference type="ARBA" id="ARBA00002451"/>
    </source>
</evidence>
<evidence type="ECO:0000256" key="12">
    <source>
        <dbReference type="ARBA" id="ARBA00022801"/>
    </source>
</evidence>
<dbReference type="SMART" id="SM00944">
    <property type="entry name" value="Pro-kuma_activ"/>
    <property type="match status" value="1"/>
</dbReference>
<dbReference type="OrthoDB" id="409122at2759"/>
<dbReference type="Gene3D" id="3.40.50.200">
    <property type="entry name" value="Peptidase S8/S53 domain"/>
    <property type="match status" value="1"/>
</dbReference>
<evidence type="ECO:0000256" key="13">
    <source>
        <dbReference type="ARBA" id="ARBA00022825"/>
    </source>
</evidence>
<evidence type="ECO:0000256" key="11">
    <source>
        <dbReference type="ARBA" id="ARBA00022729"/>
    </source>
</evidence>
<evidence type="ECO:0000256" key="5">
    <source>
        <dbReference type="ARBA" id="ARBA00009627"/>
    </source>
</evidence>
<evidence type="ECO:0000256" key="2">
    <source>
        <dbReference type="ARBA" id="ARBA00001913"/>
    </source>
</evidence>
<keyword evidence="16" id="KW-0843">Virulence</keyword>
<dbReference type="RefSeq" id="XP_040748887.1">
    <property type="nucleotide sequence ID" value="XM_040898647.1"/>
</dbReference>
<dbReference type="PANTHER" id="PTHR14218:SF32">
    <property type="entry name" value="TRIPEPTIDYL PEPTIDASE SED3 (AFU_ORTHOLOGUE AFUA_3G08930)"/>
    <property type="match status" value="1"/>
</dbReference>
<feature type="active site" description="Charge relay system" evidence="19">
    <location>
        <position position="288"/>
    </location>
</feature>
<accession>A0A2T5LMJ0</accession>